<evidence type="ECO:0000313" key="1">
    <source>
        <dbReference type="EMBL" id="KMQ87542.1"/>
    </source>
</evidence>
<dbReference type="AlphaFoldDB" id="A0A0J7KB79"/>
<sequence length="177" mass="19873">MLSEKFEANNFHVKHAQDDADVLIIETALKQACRNTTVVVGEDVDLLVILIARTPIDKEIFFLKPGKGKVERKIYSSRSFDEHKSSKDHILFLHAFSGCDTTSALFNKGKTAALKLLEKRQDLQVAAQVFNRIDASRESISSNGIRFFLGIYGAPIKEVSINTYRYLCFAKSVGKNM</sequence>
<organism evidence="1 2">
    <name type="scientific">Lasius niger</name>
    <name type="common">Black garden ant</name>
    <dbReference type="NCBI Taxonomy" id="67767"/>
    <lineage>
        <taxon>Eukaryota</taxon>
        <taxon>Metazoa</taxon>
        <taxon>Ecdysozoa</taxon>
        <taxon>Arthropoda</taxon>
        <taxon>Hexapoda</taxon>
        <taxon>Insecta</taxon>
        <taxon>Pterygota</taxon>
        <taxon>Neoptera</taxon>
        <taxon>Endopterygota</taxon>
        <taxon>Hymenoptera</taxon>
        <taxon>Apocrita</taxon>
        <taxon>Aculeata</taxon>
        <taxon>Formicoidea</taxon>
        <taxon>Formicidae</taxon>
        <taxon>Formicinae</taxon>
        <taxon>Lasius</taxon>
        <taxon>Lasius</taxon>
    </lineage>
</organism>
<protein>
    <submittedName>
        <fullName evidence="1">Uncharacterized protein</fullName>
    </submittedName>
</protein>
<dbReference type="OrthoDB" id="7699940at2759"/>
<keyword evidence="2" id="KW-1185">Reference proteome</keyword>
<dbReference type="PaxDb" id="67767-A0A0J7KB79"/>
<proteinExistence type="predicted"/>
<dbReference type="EMBL" id="LBMM01010321">
    <property type="protein sequence ID" value="KMQ87542.1"/>
    <property type="molecule type" value="Genomic_DNA"/>
</dbReference>
<name>A0A0J7KB79_LASNI</name>
<accession>A0A0J7KB79</accession>
<evidence type="ECO:0000313" key="2">
    <source>
        <dbReference type="Proteomes" id="UP000036403"/>
    </source>
</evidence>
<reference evidence="1 2" key="1">
    <citation type="submission" date="2015-04" db="EMBL/GenBank/DDBJ databases">
        <title>Lasius niger genome sequencing.</title>
        <authorList>
            <person name="Konorov E.A."/>
            <person name="Nikitin M.A."/>
            <person name="Kirill M.V."/>
            <person name="Chang P."/>
        </authorList>
    </citation>
    <scope>NUCLEOTIDE SEQUENCE [LARGE SCALE GENOMIC DNA]</scope>
    <source>
        <tissue evidence="1">Whole</tissue>
    </source>
</reference>
<gene>
    <name evidence="1" type="ORF">RF55_13146</name>
</gene>
<dbReference type="Proteomes" id="UP000036403">
    <property type="component" value="Unassembled WGS sequence"/>
</dbReference>
<comment type="caution">
    <text evidence="1">The sequence shown here is derived from an EMBL/GenBank/DDBJ whole genome shotgun (WGS) entry which is preliminary data.</text>
</comment>